<dbReference type="eggNOG" id="COG0604">
    <property type="taxonomic scope" value="Bacteria"/>
</dbReference>
<dbReference type="SMART" id="SM00829">
    <property type="entry name" value="PKS_ER"/>
    <property type="match status" value="1"/>
</dbReference>
<dbReference type="GO" id="GO:0035925">
    <property type="term" value="F:mRNA 3'-UTR AU-rich region binding"/>
    <property type="evidence" value="ECO:0007669"/>
    <property type="project" value="TreeGrafter"/>
</dbReference>
<proteinExistence type="predicted"/>
<evidence type="ECO:0000256" key="2">
    <source>
        <dbReference type="ARBA" id="ARBA00023002"/>
    </source>
</evidence>
<evidence type="ECO:0000313" key="5">
    <source>
        <dbReference type="Proteomes" id="UP000002207"/>
    </source>
</evidence>
<dbReference type="InterPro" id="IPR020843">
    <property type="entry name" value="ER"/>
</dbReference>
<dbReference type="PANTHER" id="PTHR48106:SF13">
    <property type="entry name" value="QUINONE OXIDOREDUCTASE-RELATED"/>
    <property type="match status" value="1"/>
</dbReference>
<dbReference type="GO" id="GO:0008270">
    <property type="term" value="F:zinc ion binding"/>
    <property type="evidence" value="ECO:0007669"/>
    <property type="project" value="InterPro"/>
</dbReference>
<dbReference type="CDD" id="cd05286">
    <property type="entry name" value="QOR2"/>
    <property type="match status" value="1"/>
</dbReference>
<evidence type="ECO:0000259" key="3">
    <source>
        <dbReference type="SMART" id="SM00829"/>
    </source>
</evidence>
<dbReference type="FunFam" id="3.40.50.720:FF:000053">
    <property type="entry name" value="Quinone oxidoreductase 1"/>
    <property type="match status" value="1"/>
</dbReference>
<reference evidence="4 5" key="1">
    <citation type="journal article" date="2009" name="Appl. Environ. Microbiol.">
        <title>Three genomes from the phylum Acidobacteria provide insight into the lifestyles of these microorganisms in soils.</title>
        <authorList>
            <person name="Ward N.L."/>
            <person name="Challacombe J.F."/>
            <person name="Janssen P.H."/>
            <person name="Henrissat B."/>
            <person name="Coutinho P.M."/>
            <person name="Wu M."/>
            <person name="Xie G."/>
            <person name="Haft D.H."/>
            <person name="Sait M."/>
            <person name="Badger J."/>
            <person name="Barabote R.D."/>
            <person name="Bradley B."/>
            <person name="Brettin T.S."/>
            <person name="Brinkac L.M."/>
            <person name="Bruce D."/>
            <person name="Creasy T."/>
            <person name="Daugherty S.C."/>
            <person name="Davidsen T.M."/>
            <person name="DeBoy R.T."/>
            <person name="Detter J.C."/>
            <person name="Dodson R.J."/>
            <person name="Durkin A.S."/>
            <person name="Ganapathy A."/>
            <person name="Gwinn-Giglio M."/>
            <person name="Han C.S."/>
            <person name="Khouri H."/>
            <person name="Kiss H."/>
            <person name="Kothari S.P."/>
            <person name="Madupu R."/>
            <person name="Nelson K.E."/>
            <person name="Nelson W.C."/>
            <person name="Paulsen I."/>
            <person name="Penn K."/>
            <person name="Ren Q."/>
            <person name="Rosovitz M.J."/>
            <person name="Selengut J.D."/>
            <person name="Shrivastava S."/>
            <person name="Sullivan S.A."/>
            <person name="Tapia R."/>
            <person name="Thompson L.S."/>
            <person name="Watkins K.L."/>
            <person name="Yang Q."/>
            <person name="Yu C."/>
            <person name="Zafar N."/>
            <person name="Zhou L."/>
            <person name="Kuske C.R."/>
        </authorList>
    </citation>
    <scope>NUCLEOTIDE SEQUENCE [LARGE SCALE GENOMIC DNA]</scope>
    <source>
        <strain evidence="5">ATCC 51196 / DSM 11244 / BCRC 80197 / JCM 7670 / NBRC 15755 / NCIMB 13165 / 161</strain>
    </source>
</reference>
<dbReference type="SUPFAM" id="SSF51735">
    <property type="entry name" value="NAD(P)-binding Rossmann-fold domains"/>
    <property type="match status" value="1"/>
</dbReference>
<evidence type="ECO:0000313" key="4">
    <source>
        <dbReference type="EMBL" id="ACO33655.1"/>
    </source>
</evidence>
<name>C1F5E7_ACIC5</name>
<accession>C1F5E7</accession>
<dbReference type="InterPro" id="IPR013149">
    <property type="entry name" value="ADH-like_C"/>
</dbReference>
<dbReference type="EMBL" id="CP001472">
    <property type="protein sequence ID" value="ACO33655.1"/>
    <property type="molecule type" value="Genomic_DNA"/>
</dbReference>
<dbReference type="SUPFAM" id="SSF50129">
    <property type="entry name" value="GroES-like"/>
    <property type="match status" value="1"/>
</dbReference>
<dbReference type="Gene3D" id="3.90.180.10">
    <property type="entry name" value="Medium-chain alcohol dehydrogenases, catalytic domain"/>
    <property type="match status" value="1"/>
</dbReference>
<dbReference type="PROSITE" id="PS01162">
    <property type="entry name" value="QOR_ZETA_CRYSTAL"/>
    <property type="match status" value="1"/>
</dbReference>
<dbReference type="InParanoid" id="C1F5E7"/>
<evidence type="ECO:0000256" key="1">
    <source>
        <dbReference type="ARBA" id="ARBA00022857"/>
    </source>
</evidence>
<dbReference type="GO" id="GO:0003960">
    <property type="term" value="F:quinone reductase (NADPH) activity"/>
    <property type="evidence" value="ECO:0007669"/>
    <property type="project" value="InterPro"/>
</dbReference>
<dbReference type="InterPro" id="IPR036291">
    <property type="entry name" value="NAD(P)-bd_dom_sf"/>
</dbReference>
<dbReference type="Pfam" id="PF08240">
    <property type="entry name" value="ADH_N"/>
    <property type="match status" value="1"/>
</dbReference>
<dbReference type="InterPro" id="IPR011032">
    <property type="entry name" value="GroES-like_sf"/>
</dbReference>
<organism evidence="4 5">
    <name type="scientific">Acidobacterium capsulatum (strain ATCC 51196 / DSM 11244 / BCRC 80197 / JCM 7670 / NBRC 15755 / NCIMB 13165 / 161)</name>
    <dbReference type="NCBI Taxonomy" id="240015"/>
    <lineage>
        <taxon>Bacteria</taxon>
        <taxon>Pseudomonadati</taxon>
        <taxon>Acidobacteriota</taxon>
        <taxon>Terriglobia</taxon>
        <taxon>Terriglobales</taxon>
        <taxon>Acidobacteriaceae</taxon>
        <taxon>Acidobacterium</taxon>
    </lineage>
</organism>
<keyword evidence="2" id="KW-0560">Oxidoreductase</keyword>
<dbReference type="KEGG" id="aca:ACP_1321"/>
<dbReference type="GO" id="GO:0005829">
    <property type="term" value="C:cytosol"/>
    <property type="evidence" value="ECO:0007669"/>
    <property type="project" value="TreeGrafter"/>
</dbReference>
<dbReference type="PANTHER" id="PTHR48106">
    <property type="entry name" value="QUINONE OXIDOREDUCTASE PIG3-RELATED"/>
    <property type="match status" value="1"/>
</dbReference>
<dbReference type="Pfam" id="PF00107">
    <property type="entry name" value="ADH_zinc_N"/>
    <property type="match status" value="1"/>
</dbReference>
<keyword evidence="1" id="KW-0521">NADP</keyword>
<dbReference type="GO" id="GO:0070402">
    <property type="term" value="F:NADPH binding"/>
    <property type="evidence" value="ECO:0007669"/>
    <property type="project" value="TreeGrafter"/>
</dbReference>
<dbReference type="AlphaFoldDB" id="C1F5E7"/>
<keyword evidence="5" id="KW-1185">Reference proteome</keyword>
<sequence>MKAVQITALGGREVLNVRDVAMPTLRTGQVLIRVCFSGVNFIDVYYREGKYKTDLPFVPGAEGSGYIAGVGEGVVGFSEGDPVAWYGPLGSCAEYAAVDASMVIKISAGIPLSVAAALMMQGITAHYLAHSTFPLQEGHTALVHAAAGGVGHLLTQMAKRAGARVLATVSSEEKASIAKDAGASEVILYHDVDFDAAARNLTDGVGVDVVYDGVGKTTFEGSLRSLRPLGMLALYGASSGPVPPFDLSRLSAMGSLFITRPMSFDYIRPHSKYVERTDAIFAMYQNRVLNVHVDTVFPLEEAAAAYELLESRRSKGKILLSLA</sequence>
<protein>
    <submittedName>
        <fullName evidence="4">Oxidoreductase, zinc-binding dehydrogenase family</fullName>
    </submittedName>
</protein>
<dbReference type="STRING" id="240015.ACP_1321"/>
<dbReference type="Proteomes" id="UP000002207">
    <property type="component" value="Chromosome"/>
</dbReference>
<feature type="domain" description="Enoyl reductase (ER)" evidence="3">
    <location>
        <begin position="10"/>
        <end position="320"/>
    </location>
</feature>
<dbReference type="Gene3D" id="3.40.50.720">
    <property type="entry name" value="NAD(P)-binding Rossmann-like Domain"/>
    <property type="match status" value="1"/>
</dbReference>
<dbReference type="HOGENOM" id="CLU_026673_3_1_0"/>
<dbReference type="InterPro" id="IPR047618">
    <property type="entry name" value="QOR-like"/>
</dbReference>
<dbReference type="InterPro" id="IPR013154">
    <property type="entry name" value="ADH-like_N"/>
</dbReference>
<gene>
    <name evidence="4" type="ordered locus">ACP_1321</name>
</gene>
<dbReference type="InterPro" id="IPR002364">
    <property type="entry name" value="Quin_OxRdtase/zeta-crystal_CS"/>
</dbReference>
<dbReference type="FunCoup" id="C1F5E7">
    <property type="interactions" value="482"/>
</dbReference>